<comment type="caution">
    <text evidence="2">The sequence shown here is derived from an EMBL/GenBank/DDBJ whole genome shotgun (WGS) entry which is preliminary data.</text>
</comment>
<organism evidence="2 3">
    <name type="scientific">Kordia periserrulae</name>
    <dbReference type="NCBI Taxonomy" id="701523"/>
    <lineage>
        <taxon>Bacteria</taxon>
        <taxon>Pseudomonadati</taxon>
        <taxon>Bacteroidota</taxon>
        <taxon>Flavobacteriia</taxon>
        <taxon>Flavobacteriales</taxon>
        <taxon>Flavobacteriaceae</taxon>
        <taxon>Kordia</taxon>
    </lineage>
</organism>
<accession>A0A2T6C712</accession>
<evidence type="ECO:0000313" key="2">
    <source>
        <dbReference type="EMBL" id="PTX64092.1"/>
    </source>
</evidence>
<proteinExistence type="predicted"/>
<keyword evidence="1" id="KW-0732">Signal</keyword>
<feature type="signal peptide" evidence="1">
    <location>
        <begin position="1"/>
        <end position="27"/>
    </location>
</feature>
<evidence type="ECO:0000313" key="3">
    <source>
        <dbReference type="Proteomes" id="UP000244090"/>
    </source>
</evidence>
<name>A0A2T6C712_9FLAO</name>
<evidence type="ECO:0008006" key="4">
    <source>
        <dbReference type="Google" id="ProtNLM"/>
    </source>
</evidence>
<reference evidence="2 3" key="1">
    <citation type="submission" date="2018-04" db="EMBL/GenBank/DDBJ databases">
        <title>Genomic Encyclopedia of Archaeal and Bacterial Type Strains, Phase II (KMG-II): from individual species to whole genera.</title>
        <authorList>
            <person name="Goeker M."/>
        </authorList>
    </citation>
    <scope>NUCLEOTIDE SEQUENCE [LARGE SCALE GENOMIC DNA]</scope>
    <source>
        <strain evidence="2 3">DSM 25731</strain>
    </source>
</reference>
<keyword evidence="3" id="KW-1185">Reference proteome</keyword>
<dbReference type="AlphaFoldDB" id="A0A2T6C712"/>
<sequence>MMKQFIYNNLRVITAIFFISYSALGTAQEKTVNEVLKKTQEVMEKNNQLTCNLNYNWYDTYTTDKPSFNYEGVMIKQSDVVYSKINQTFFLTDQKAQLAIKCNEVQKALLVTKTNGDFSQSPWELLESYMKQFKVKKVTDKGDYWICTLTTDVITQLPYGKIEIYIDKQSSLMTKQVLYFLTQVPYTNDKEEKKIGNPKLEIVLSNYKTILNQEEKRTAKLTSYIHKKGKNITPTAAYKTFKIIHN</sequence>
<dbReference type="EMBL" id="QBKT01000001">
    <property type="protein sequence ID" value="PTX64092.1"/>
    <property type="molecule type" value="Genomic_DNA"/>
</dbReference>
<protein>
    <recommendedName>
        <fullName evidence="4">GLPGLI family protein</fullName>
    </recommendedName>
</protein>
<evidence type="ECO:0000256" key="1">
    <source>
        <dbReference type="SAM" id="SignalP"/>
    </source>
</evidence>
<gene>
    <name evidence="2" type="ORF">C8N46_101702</name>
</gene>
<feature type="chain" id="PRO_5015539199" description="GLPGLI family protein" evidence="1">
    <location>
        <begin position="28"/>
        <end position="246"/>
    </location>
</feature>
<dbReference type="Proteomes" id="UP000244090">
    <property type="component" value="Unassembled WGS sequence"/>
</dbReference>